<sequence length="411" mass="46049">MSSSPSEDAGASSSAEDGGILMDHKELYSEGRRLRLIPHKPLPPYGSHLYPLPKGLTSADMMPSEEEKTYSFTRLVFDPRNAPLNTNENNQYDEDAKMDVEILRIIGGNSGSGYSPGPQKVLCRVVVAPSTSPSKQEHEIPIKGQLLFLKIFDALFWHKVVDITKRRLKVTVQADSAFSDEFGAYHFLYKCGRTGFSTIAPEFYGGWTTKVTSANSIFANQFRHVAVLAIEYVDGVCLNDLFLPTGPISKIVRLYTDSSAPASFNTDQDQRMKIIAKLMNGTVTQEFLGLDHCELHPKNVIVSMRNLGQPLEEPRPVLVGYGRALIDELRTEPARFWKHFPTKHHPVIRFGWHRLDPFKGWIPLAWRGPAHDIDDAPLLDKWMVETFGPLTDNLEYTTVVPETLPTGAVPE</sequence>
<evidence type="ECO:0008006" key="4">
    <source>
        <dbReference type="Google" id="ProtNLM"/>
    </source>
</evidence>
<keyword evidence="3" id="KW-1185">Reference proteome</keyword>
<evidence type="ECO:0000313" key="3">
    <source>
        <dbReference type="Proteomes" id="UP001055172"/>
    </source>
</evidence>
<name>A0AA37GWQ3_9PEZI</name>
<dbReference type="Proteomes" id="UP001055172">
    <property type="component" value="Unassembled WGS sequence"/>
</dbReference>
<feature type="region of interest" description="Disordered" evidence="1">
    <location>
        <begin position="1"/>
        <end position="24"/>
    </location>
</feature>
<protein>
    <recommendedName>
        <fullName evidence="4">Protein kinase domain-containing protein</fullName>
    </recommendedName>
</protein>
<evidence type="ECO:0000313" key="2">
    <source>
        <dbReference type="EMBL" id="GJC87737.1"/>
    </source>
</evidence>
<feature type="compositionally biased region" description="Low complexity" evidence="1">
    <location>
        <begin position="1"/>
        <end position="19"/>
    </location>
</feature>
<comment type="caution">
    <text evidence="2">The sequence shown here is derived from an EMBL/GenBank/DDBJ whole genome shotgun (WGS) entry which is preliminary data.</text>
</comment>
<evidence type="ECO:0000256" key="1">
    <source>
        <dbReference type="SAM" id="MobiDB-lite"/>
    </source>
</evidence>
<proteinExistence type="predicted"/>
<dbReference type="AlphaFoldDB" id="A0AA37GWQ3"/>
<organism evidence="2 3">
    <name type="scientific">Colletotrichum liriopes</name>
    <dbReference type="NCBI Taxonomy" id="708192"/>
    <lineage>
        <taxon>Eukaryota</taxon>
        <taxon>Fungi</taxon>
        <taxon>Dikarya</taxon>
        <taxon>Ascomycota</taxon>
        <taxon>Pezizomycotina</taxon>
        <taxon>Sordariomycetes</taxon>
        <taxon>Hypocreomycetidae</taxon>
        <taxon>Glomerellales</taxon>
        <taxon>Glomerellaceae</taxon>
        <taxon>Colletotrichum</taxon>
        <taxon>Colletotrichum spaethianum species complex</taxon>
    </lineage>
</organism>
<dbReference type="EMBL" id="BPPX01000028">
    <property type="protein sequence ID" value="GJC87737.1"/>
    <property type="molecule type" value="Genomic_DNA"/>
</dbReference>
<gene>
    <name evidence="2" type="ORF">ColLi_10575</name>
</gene>
<accession>A0AA37GWQ3</accession>
<reference evidence="2 3" key="1">
    <citation type="submission" date="2021-07" db="EMBL/GenBank/DDBJ databases">
        <title>Genome data of Colletotrichum spaethianum.</title>
        <authorList>
            <person name="Utami Y.D."/>
            <person name="Hiruma K."/>
        </authorList>
    </citation>
    <scope>NUCLEOTIDE SEQUENCE [LARGE SCALE GENOMIC DNA]</scope>
    <source>
        <strain evidence="2 3">MAFF 242679</strain>
    </source>
</reference>